<dbReference type="AlphaFoldDB" id="A0A3M3A916"/>
<accession>A0A3M3A916</accession>
<dbReference type="SUPFAM" id="SSF53850">
    <property type="entry name" value="Periplasmic binding protein-like II"/>
    <property type="match status" value="1"/>
</dbReference>
<evidence type="ECO:0000313" key="1">
    <source>
        <dbReference type="EMBL" id="RML96920.1"/>
    </source>
</evidence>
<comment type="caution">
    <text evidence="1">The sequence shown here is derived from an EMBL/GenBank/DDBJ whole genome shotgun (WGS) entry which is preliminary data.</text>
</comment>
<dbReference type="EMBL" id="RBNL01000796">
    <property type="protein sequence ID" value="RML96920.1"/>
    <property type="molecule type" value="Genomic_DNA"/>
</dbReference>
<organism evidence="1 2">
    <name type="scientific">Pseudomonas syringae pv. maculicola</name>
    <dbReference type="NCBI Taxonomy" id="59511"/>
    <lineage>
        <taxon>Bacteria</taxon>
        <taxon>Pseudomonadati</taxon>
        <taxon>Pseudomonadota</taxon>
        <taxon>Gammaproteobacteria</taxon>
        <taxon>Pseudomonadales</taxon>
        <taxon>Pseudomonadaceae</taxon>
        <taxon>Pseudomonas</taxon>
    </lineage>
</organism>
<name>A0A3M3A916_PSEYM</name>
<evidence type="ECO:0000313" key="2">
    <source>
        <dbReference type="Proteomes" id="UP000282378"/>
    </source>
</evidence>
<gene>
    <name evidence="1" type="ORF">APX70_06272</name>
</gene>
<dbReference type="Proteomes" id="UP000282378">
    <property type="component" value="Unassembled WGS sequence"/>
</dbReference>
<protein>
    <submittedName>
        <fullName evidence="1">Spermidine/putrescine ABC transporter periplasmic spermidine/putrescine-binding protein</fullName>
    </submittedName>
</protein>
<sequence>MGQMWNGRVYALQQDGAPVVTSAKGQADFSNLSAYAPVNTQSVVRLDSTLAPNLPTAHVADQITLDFAYWAKNGSDIATRWNEWLVK</sequence>
<dbReference type="Gene3D" id="3.40.190.10">
    <property type="entry name" value="Periplasmic binding protein-like II"/>
    <property type="match status" value="1"/>
</dbReference>
<proteinExistence type="predicted"/>
<reference evidence="1 2" key="1">
    <citation type="submission" date="2018-08" db="EMBL/GenBank/DDBJ databases">
        <title>Recombination of ecologically and evolutionarily significant loci maintains genetic cohesion in the Pseudomonas syringae species complex.</title>
        <authorList>
            <person name="Dillon M."/>
            <person name="Thakur S."/>
            <person name="Almeida R.N.D."/>
            <person name="Weir B.S."/>
            <person name="Guttman D.S."/>
        </authorList>
    </citation>
    <scope>NUCLEOTIDE SEQUENCE [LARGE SCALE GENOMIC DNA]</scope>
    <source>
        <strain evidence="1 2">88_10</strain>
    </source>
</reference>